<dbReference type="Pfam" id="PF01841">
    <property type="entry name" value="Transglut_core"/>
    <property type="match status" value="1"/>
</dbReference>
<feature type="transmembrane region" description="Helical" evidence="1">
    <location>
        <begin position="122"/>
        <end position="142"/>
    </location>
</feature>
<sequence>MTPILYFCLIPLLTLIFIAQLPYMPFTLLSVWGVMLIVIIWRYSKGKITPISKSLLVVFVLSCLAAIYIKFKSFWGVEAGVALLSTCLFAKCLESKNIRDLLISFNFGLFVSASLFLHSQSFVMTCVVLLCLIFCFIGLYRIQTTKFLSQHNKKISIKNDLKLVTKFLTIAIPFFIVLFIFFPRLPPLWRVPIASGQAVTGMSDRMSPGDIAQLSQSSALAFRILGDLKQLPQRQDMYWRAMVLDDYDGATWTNNAINQTPVHYDNERLKAIDYQYLSAEPQQTWIMSLEHSVPAESTYQMYADGSIKAGRMVQSNQPIHLSWIGSKDFKYQNAETNLQHSQQLNFPLQSKTQILAKQLWQQSHAQPELYINNVLQWYRQQNFVYTLSPGILSGNRTDQFLFETKKGFCEHYASSFVLLMRYAGLPARVVIGYQGGQMAPDGQSWEVRQLDAHAWSEVYIDGIWQRVDPTAAIAPQRVDEGMQQYLQQNDHIWGEQTGHFWKQQNFNFVKNLRVWSDYLGYQWQNKVVGYDVDRQKSFLSKLGIFSIYTYALIMIITIIVLVALFAVWLWFRNIKQRSRIERDILKFQKKLPQSLKRRTSETFKRWMFRLAQNVQQQESFDEIIKTYEKLTFSRQSTHEDHIKFKQLLKDCSSELKRTEKTCHPAEN</sequence>
<organism evidence="3 4">
    <name type="scientific">Acinetobacter ursingii</name>
    <dbReference type="NCBI Taxonomy" id="108980"/>
    <lineage>
        <taxon>Bacteria</taxon>
        <taxon>Pseudomonadati</taxon>
        <taxon>Pseudomonadota</taxon>
        <taxon>Gammaproteobacteria</taxon>
        <taxon>Moraxellales</taxon>
        <taxon>Moraxellaceae</taxon>
        <taxon>Acinetobacter</taxon>
    </lineage>
</organism>
<feature type="transmembrane region" description="Helical" evidence="1">
    <location>
        <begin position="51"/>
        <end position="69"/>
    </location>
</feature>
<dbReference type="Proteomes" id="UP000595320">
    <property type="component" value="Chromosome"/>
</dbReference>
<dbReference type="InterPro" id="IPR002931">
    <property type="entry name" value="Transglutaminase-like"/>
</dbReference>
<name>A0A7T9UHR0_9GAMM</name>
<gene>
    <name evidence="3" type="ORF">I6I53_14575</name>
</gene>
<keyword evidence="1" id="KW-1133">Transmembrane helix</keyword>
<dbReference type="SUPFAM" id="SSF54001">
    <property type="entry name" value="Cysteine proteinases"/>
    <property type="match status" value="1"/>
</dbReference>
<feature type="transmembrane region" description="Helical" evidence="1">
    <location>
        <begin position="163"/>
        <end position="182"/>
    </location>
</feature>
<dbReference type="InterPro" id="IPR038765">
    <property type="entry name" value="Papain-like_cys_pep_sf"/>
</dbReference>
<reference evidence="3 4" key="1">
    <citation type="submission" date="2021-01" db="EMBL/GenBank/DDBJ databases">
        <title>FDA dAtabase for Regulatory Grade micrObial Sequences (FDA-ARGOS): Supporting development and validation of Infectious Disease Dx tests.</title>
        <authorList>
            <person name="Sproer C."/>
            <person name="Gronow S."/>
            <person name="Severitt S."/>
            <person name="Schroder I."/>
            <person name="Tallon L."/>
            <person name="Sadzewicz L."/>
            <person name="Zhao X."/>
            <person name="Boylan J."/>
            <person name="Ott S."/>
            <person name="Bowen H."/>
            <person name="Vavikolanu K."/>
            <person name="Mehta A."/>
            <person name="Aluvathingal J."/>
            <person name="Nadendla S."/>
            <person name="Lowell S."/>
            <person name="Myers T."/>
            <person name="Yan Y."/>
            <person name="Sichtig H."/>
        </authorList>
    </citation>
    <scope>NUCLEOTIDE SEQUENCE [LARGE SCALE GENOMIC DNA]</scope>
    <source>
        <strain evidence="3 4">FDAARGOS_1096</strain>
    </source>
</reference>
<dbReference type="Gene3D" id="3.10.620.30">
    <property type="match status" value="1"/>
</dbReference>
<dbReference type="EMBL" id="CP068176">
    <property type="protein sequence ID" value="QQT86084.1"/>
    <property type="molecule type" value="Genomic_DNA"/>
</dbReference>
<evidence type="ECO:0000313" key="3">
    <source>
        <dbReference type="EMBL" id="QQT86084.1"/>
    </source>
</evidence>
<evidence type="ECO:0000256" key="1">
    <source>
        <dbReference type="SAM" id="Phobius"/>
    </source>
</evidence>
<dbReference type="AlphaFoldDB" id="A0A7T9UHR0"/>
<feature type="transmembrane region" description="Helical" evidence="1">
    <location>
        <begin position="27"/>
        <end position="44"/>
    </location>
</feature>
<dbReference type="Pfam" id="PF11992">
    <property type="entry name" value="TgpA_N"/>
    <property type="match status" value="1"/>
</dbReference>
<feature type="transmembrane region" description="Helical" evidence="1">
    <location>
        <begin position="5"/>
        <end position="21"/>
    </location>
</feature>
<dbReference type="PANTHER" id="PTHR42736">
    <property type="entry name" value="PROTEIN-GLUTAMINE GAMMA-GLUTAMYLTRANSFERASE"/>
    <property type="match status" value="1"/>
</dbReference>
<feature type="domain" description="Transglutaminase-like" evidence="2">
    <location>
        <begin position="401"/>
        <end position="471"/>
    </location>
</feature>
<dbReference type="InterPro" id="IPR021878">
    <property type="entry name" value="TgpA_N"/>
</dbReference>
<feature type="transmembrane region" description="Helical" evidence="1">
    <location>
        <begin position="547"/>
        <end position="571"/>
    </location>
</feature>
<dbReference type="InterPro" id="IPR052901">
    <property type="entry name" value="Bact_TGase-like"/>
</dbReference>
<keyword evidence="1" id="KW-0472">Membrane</keyword>
<proteinExistence type="predicted"/>
<dbReference type="PANTHER" id="PTHR42736:SF1">
    <property type="entry name" value="PROTEIN-GLUTAMINE GAMMA-GLUTAMYLTRANSFERASE"/>
    <property type="match status" value="1"/>
</dbReference>
<dbReference type="SMART" id="SM00460">
    <property type="entry name" value="TGc"/>
    <property type="match status" value="1"/>
</dbReference>
<dbReference type="RefSeq" id="WP_034697650.1">
    <property type="nucleotide sequence ID" value="NZ_BKVT01000013.1"/>
</dbReference>
<accession>A0A7T9UHR0</accession>
<keyword evidence="1" id="KW-0812">Transmembrane</keyword>
<evidence type="ECO:0000313" key="4">
    <source>
        <dbReference type="Proteomes" id="UP000595320"/>
    </source>
</evidence>
<evidence type="ECO:0000259" key="2">
    <source>
        <dbReference type="SMART" id="SM00460"/>
    </source>
</evidence>
<protein>
    <submittedName>
        <fullName evidence="3">DUF3488 domain-containing transglutaminase family protein</fullName>
    </submittedName>
</protein>